<name>A0A0L7MB85_COMTE</name>
<protein>
    <recommendedName>
        <fullName evidence="5">DUF4148 domain-containing protein</fullName>
    </recommendedName>
</protein>
<comment type="caution">
    <text evidence="3">The sequence shown here is derived from an EMBL/GenBank/DDBJ whole genome shotgun (WGS) entry which is preliminary data.</text>
</comment>
<dbReference type="Pfam" id="PF13663">
    <property type="entry name" value="DUF4148"/>
    <property type="match status" value="1"/>
</dbReference>
<evidence type="ECO:0000313" key="3">
    <source>
        <dbReference type="EMBL" id="KOC18883.1"/>
    </source>
</evidence>
<dbReference type="RefSeq" id="WP_080996075.1">
    <property type="nucleotide sequence ID" value="NZ_JNVD01000040.1"/>
</dbReference>
<sequence length="150" mass="16146">MSRRPLSIVSVFATAAAVAVLAMPGMASAAHEHPANNEQGVTIHPEHFVSQTTRDQVRAETADAMKTGRLSYGESNFPNFAPPAGPGKTRDQVRAETAEAMKNGRLSYGESNFPNFASPAGPGKTREEVINELLRESPAAREARLQFIAR</sequence>
<accession>A0A0L7MB85</accession>
<feature type="signal peptide" evidence="2">
    <location>
        <begin position="1"/>
        <end position="29"/>
    </location>
</feature>
<dbReference type="AlphaFoldDB" id="A0A0L7MB85"/>
<evidence type="ECO:0000256" key="2">
    <source>
        <dbReference type="SAM" id="SignalP"/>
    </source>
</evidence>
<keyword evidence="2" id="KW-0732">Signal</keyword>
<dbReference type="Proteomes" id="UP000037442">
    <property type="component" value="Unassembled WGS sequence"/>
</dbReference>
<gene>
    <name evidence="3" type="ORF">GL58_05505</name>
</gene>
<feature type="chain" id="PRO_5005574140" description="DUF4148 domain-containing protein" evidence="2">
    <location>
        <begin position="30"/>
        <end position="150"/>
    </location>
</feature>
<feature type="region of interest" description="Disordered" evidence="1">
    <location>
        <begin position="69"/>
        <end position="91"/>
    </location>
</feature>
<dbReference type="InterPro" id="IPR025421">
    <property type="entry name" value="DUF4148"/>
</dbReference>
<reference evidence="4" key="1">
    <citation type="submission" date="2014-06" db="EMBL/GenBank/DDBJ databases">
        <title>Draft genome sequence of C. testosteroni WDL7.</title>
        <authorList>
            <person name="Wu Y."/>
            <person name="Seshan H."/>
            <person name="Arumugam K."/>
        </authorList>
    </citation>
    <scope>NUCLEOTIDE SEQUENCE [LARGE SCALE GENOMIC DNA]</scope>
    <source>
        <strain evidence="4">WDL7</strain>
    </source>
</reference>
<organism evidence="3 4">
    <name type="scientific">Comamonas testosteroni</name>
    <name type="common">Pseudomonas testosteroni</name>
    <dbReference type="NCBI Taxonomy" id="285"/>
    <lineage>
        <taxon>Bacteria</taxon>
        <taxon>Pseudomonadati</taxon>
        <taxon>Pseudomonadota</taxon>
        <taxon>Betaproteobacteria</taxon>
        <taxon>Burkholderiales</taxon>
        <taxon>Comamonadaceae</taxon>
        <taxon>Comamonas</taxon>
    </lineage>
</organism>
<dbReference type="PATRIC" id="fig|285.49.peg.1151"/>
<dbReference type="EMBL" id="JNVD01000040">
    <property type="protein sequence ID" value="KOC18883.1"/>
    <property type="molecule type" value="Genomic_DNA"/>
</dbReference>
<proteinExistence type="predicted"/>
<evidence type="ECO:0000256" key="1">
    <source>
        <dbReference type="SAM" id="MobiDB-lite"/>
    </source>
</evidence>
<evidence type="ECO:0008006" key="5">
    <source>
        <dbReference type="Google" id="ProtNLM"/>
    </source>
</evidence>
<evidence type="ECO:0000313" key="4">
    <source>
        <dbReference type="Proteomes" id="UP000037442"/>
    </source>
</evidence>